<dbReference type="PROSITE" id="PS51318">
    <property type="entry name" value="TAT"/>
    <property type="match status" value="1"/>
</dbReference>
<dbReference type="SUPFAM" id="SSF74650">
    <property type="entry name" value="Galactose mutarotase-like"/>
    <property type="match status" value="1"/>
</dbReference>
<reference evidence="8 9" key="1">
    <citation type="submission" date="2018-05" db="EMBL/GenBank/DDBJ databases">
        <title>Acuticoccus sediminis sp. nov., isolated from deep-sea sediment of Indian Ocean.</title>
        <authorList>
            <person name="Liu X."/>
            <person name="Lai Q."/>
            <person name="Du Y."/>
            <person name="Sun F."/>
            <person name="Zhang X."/>
            <person name="Wang S."/>
            <person name="Shao Z."/>
        </authorList>
    </citation>
    <scope>NUCLEOTIDE SEQUENCE [LARGE SCALE GENOMIC DNA]</scope>
    <source>
        <strain evidence="8 9">PTG4-2</strain>
    </source>
</reference>
<comment type="caution">
    <text evidence="8">The sequence shown here is derived from an EMBL/GenBank/DDBJ whole genome shotgun (WGS) entry which is preliminary data.</text>
</comment>
<evidence type="ECO:0000256" key="3">
    <source>
        <dbReference type="ARBA" id="ARBA00009284"/>
    </source>
</evidence>
<sequence>MKIARRHLVTGAAAAWALAGTAAGWPRLVTQAFAKGREHITINPELYGETVPFSADRLRELAQALSKQDYKDRSSEVPASLRDMDYPTFQQIRPWQKWPQPLGPDKLFSFDALITGSVFNQPVDIWIVDGDTAQKVVYDFDSFWVGELAEGKLPKENVPFSGFRLHTDLSGNDSISEFAVFQGASYYRAVGRGETYGLSARGLAIDTGVPTGEEFPVFRTFWIEKTKDGDSGVVVHALLDSPSTTGIYRFILSPGNATFVDVELTLFPRRTIKTIGFAPFSSMFLFSGVNRSEFNDYRDAVHDSDGLSIFTGGGEWLWRPINNPGRLQISAFVDENPRGFGLVQRKREFADYEDAEARYELRTSAWVEPRGDWGKGSVVLFEIPTTKEWNDNIVAYWQPANPLEAGQPFEIAYRIHWEDVPQVASPGPQVINTRIGRNLSDDRYLFVVDYLMRGTSMQNLEIRTSASIGTVSNLVKYPVPVRDVLRITFELDPKDADLVEIRLALEPEDGPPGERWLYRWTR</sequence>
<dbReference type="InterPro" id="IPR014438">
    <property type="entry name" value="Glucan_biosyn_MdoG/MdoD"/>
</dbReference>
<keyword evidence="9" id="KW-1185">Reference proteome</keyword>
<evidence type="ECO:0000313" key="8">
    <source>
        <dbReference type="EMBL" id="RAI04114.1"/>
    </source>
</evidence>
<dbReference type="PANTHER" id="PTHR30504:SF2">
    <property type="entry name" value="GLUCANS BIOSYNTHESIS PROTEIN G"/>
    <property type="match status" value="1"/>
</dbReference>
<evidence type="ECO:0000256" key="1">
    <source>
        <dbReference type="ARBA" id="ARBA00004418"/>
    </source>
</evidence>
<name>A0A8B2P2E4_9HYPH</name>
<dbReference type="OrthoDB" id="9777817at2"/>
<evidence type="ECO:0000256" key="4">
    <source>
        <dbReference type="ARBA" id="ARBA00022729"/>
    </source>
</evidence>
<dbReference type="InterPro" id="IPR014718">
    <property type="entry name" value="GH-type_carb-bd"/>
</dbReference>
<feature type="signal peptide" evidence="6">
    <location>
        <begin position="1"/>
        <end position="22"/>
    </location>
</feature>
<comment type="subcellular location">
    <subcellularLocation>
        <location evidence="1">Periplasm</location>
    </subcellularLocation>
</comment>
<dbReference type="EMBL" id="QHHQ01000001">
    <property type="protein sequence ID" value="RAI04114.1"/>
    <property type="molecule type" value="Genomic_DNA"/>
</dbReference>
<evidence type="ECO:0000256" key="6">
    <source>
        <dbReference type="SAM" id="SignalP"/>
    </source>
</evidence>
<dbReference type="InterPro" id="IPR006311">
    <property type="entry name" value="TAT_signal"/>
</dbReference>
<feature type="domain" description="Glucan biosynthesis periplasmic MdoG C-terminal" evidence="7">
    <location>
        <begin position="53"/>
        <end position="520"/>
    </location>
</feature>
<dbReference type="PIRSF" id="PIRSF006281">
    <property type="entry name" value="MdoG"/>
    <property type="match status" value="1"/>
</dbReference>
<dbReference type="Proteomes" id="UP000249590">
    <property type="component" value="Unassembled WGS sequence"/>
</dbReference>
<dbReference type="UniPathway" id="UPA00637"/>
<evidence type="ECO:0000259" key="7">
    <source>
        <dbReference type="Pfam" id="PF04349"/>
    </source>
</evidence>
<dbReference type="RefSeq" id="WP_111343319.1">
    <property type="nucleotide sequence ID" value="NZ_JAIWKD010000001.1"/>
</dbReference>
<dbReference type="FunFam" id="2.70.98.10:FF:000001">
    <property type="entry name" value="Glucans biosynthesis protein G"/>
    <property type="match status" value="1"/>
</dbReference>
<dbReference type="GO" id="GO:0030288">
    <property type="term" value="C:outer membrane-bounded periplasmic space"/>
    <property type="evidence" value="ECO:0007669"/>
    <property type="project" value="TreeGrafter"/>
</dbReference>
<dbReference type="PANTHER" id="PTHR30504">
    <property type="entry name" value="GLUCANS BIOSYNTHESIS PROTEIN"/>
    <property type="match status" value="1"/>
</dbReference>
<dbReference type="InterPro" id="IPR014756">
    <property type="entry name" value="Ig_E-set"/>
</dbReference>
<protein>
    <submittedName>
        <fullName evidence="8">Glucan biosynthesis protein D</fullName>
    </submittedName>
</protein>
<accession>A0A8B2P2E4</accession>
<dbReference type="GO" id="GO:0030246">
    <property type="term" value="F:carbohydrate binding"/>
    <property type="evidence" value="ECO:0007669"/>
    <property type="project" value="InterPro"/>
</dbReference>
<evidence type="ECO:0000313" key="9">
    <source>
        <dbReference type="Proteomes" id="UP000249590"/>
    </source>
</evidence>
<dbReference type="InterPro" id="IPR013783">
    <property type="entry name" value="Ig-like_fold"/>
</dbReference>
<dbReference type="GO" id="GO:0051274">
    <property type="term" value="P:beta-glucan biosynthetic process"/>
    <property type="evidence" value="ECO:0007669"/>
    <property type="project" value="TreeGrafter"/>
</dbReference>
<comment type="similarity">
    <text evidence="3">Belongs to the OpgD/OpgG family.</text>
</comment>
<dbReference type="Gene3D" id="2.70.98.10">
    <property type="match status" value="1"/>
</dbReference>
<dbReference type="InterPro" id="IPR007444">
    <property type="entry name" value="Glucan_biosyn_MdoG_C"/>
</dbReference>
<dbReference type="AlphaFoldDB" id="A0A8B2P2E4"/>
<dbReference type="SUPFAM" id="SSF81296">
    <property type="entry name" value="E set domains"/>
    <property type="match status" value="1"/>
</dbReference>
<keyword evidence="4 6" id="KW-0732">Signal</keyword>
<evidence type="ECO:0000256" key="5">
    <source>
        <dbReference type="ARBA" id="ARBA00022764"/>
    </source>
</evidence>
<dbReference type="Pfam" id="PF04349">
    <property type="entry name" value="MdoG"/>
    <property type="match status" value="1"/>
</dbReference>
<dbReference type="Gene3D" id="2.60.40.10">
    <property type="entry name" value="Immunoglobulins"/>
    <property type="match status" value="1"/>
</dbReference>
<dbReference type="InterPro" id="IPR011013">
    <property type="entry name" value="Gal_mutarotase_sf_dom"/>
</dbReference>
<dbReference type="GO" id="GO:0003824">
    <property type="term" value="F:catalytic activity"/>
    <property type="evidence" value="ECO:0007669"/>
    <property type="project" value="InterPro"/>
</dbReference>
<feature type="chain" id="PRO_5032751126" evidence="6">
    <location>
        <begin position="23"/>
        <end position="522"/>
    </location>
</feature>
<keyword evidence="5" id="KW-0574">Periplasm</keyword>
<comment type="pathway">
    <text evidence="2">Glycan metabolism; osmoregulated periplasmic glucan (OPG) biosynthesis.</text>
</comment>
<proteinExistence type="inferred from homology"/>
<organism evidence="8 9">
    <name type="scientific">Acuticoccus sediminis</name>
    <dbReference type="NCBI Taxonomy" id="2184697"/>
    <lineage>
        <taxon>Bacteria</taxon>
        <taxon>Pseudomonadati</taxon>
        <taxon>Pseudomonadota</taxon>
        <taxon>Alphaproteobacteria</taxon>
        <taxon>Hyphomicrobiales</taxon>
        <taxon>Amorphaceae</taxon>
        <taxon>Acuticoccus</taxon>
    </lineage>
</organism>
<evidence type="ECO:0000256" key="2">
    <source>
        <dbReference type="ARBA" id="ARBA00005001"/>
    </source>
</evidence>
<gene>
    <name evidence="8" type="ORF">DLJ53_06600</name>
</gene>